<accession>A0A1M5WUQ5</accession>
<keyword evidence="3" id="KW-1185">Reference proteome</keyword>
<dbReference type="STRING" id="947013.SAMN04488109_6037"/>
<dbReference type="EMBL" id="FQWQ01000005">
    <property type="protein sequence ID" value="SHH91221.1"/>
    <property type="molecule type" value="Genomic_DNA"/>
</dbReference>
<dbReference type="NCBIfam" id="TIGR02032">
    <property type="entry name" value="GG-red-SF"/>
    <property type="match status" value="1"/>
</dbReference>
<dbReference type="RefSeq" id="WP_073142057.1">
    <property type="nucleotide sequence ID" value="NZ_FQWQ01000005.1"/>
</dbReference>
<evidence type="ECO:0000313" key="2">
    <source>
        <dbReference type="EMBL" id="SHH91221.1"/>
    </source>
</evidence>
<sequence>MIRATQKIHHDCDVLIVGGGPAGSSLAYHLATAGIRTIVLEAKQFPRDKICGDGVSPIALRELQTIGITETDGFMQANEIDQVGMFMNGVQAHVALEKPEGLPYHARIIPRITLDAMIYESAKKANAVYYENCRVTDYTVLANKVVITYVKDNKEGQLTAQLVVGADGSRSIIGRRLRGNSPDPTYQLLGLRAYYEGVNGPRNRVDIYFSEENFPGIYWLFPKGERGANVGMAMVFQTFPQQASAVRQCFANHIANNPFLNERLGSAKATEKMQGWPITFYDARNPLIGDRVLLAGEAAGLINPLSGDGIQYALLSARWAAETIVDCLSQNDYSLAALKSYRLKLEKELAYDFSMSNLLVQFGRNKTLTPLWMSLMKRVITIAKDDPSFATTIAGIFEGTYPSYKVLSPNILLKILQQTGLDAQAYLLKNLEHPDQFAKDGALLADGARSGIQEFIKDPKVYFQWLLGIAGKGIGVAAHTAKAQAKQGTH</sequence>
<dbReference type="OrthoDB" id="9806565at2"/>
<evidence type="ECO:0000259" key="1">
    <source>
        <dbReference type="Pfam" id="PF01494"/>
    </source>
</evidence>
<dbReference type="InterPro" id="IPR050407">
    <property type="entry name" value="Geranylgeranyl_reductase"/>
</dbReference>
<dbReference type="Pfam" id="PF01494">
    <property type="entry name" value="FAD_binding_3"/>
    <property type="match status" value="1"/>
</dbReference>
<dbReference type="InterPro" id="IPR036188">
    <property type="entry name" value="FAD/NAD-bd_sf"/>
</dbReference>
<dbReference type="PRINTS" id="PR00420">
    <property type="entry name" value="RNGMNOXGNASE"/>
</dbReference>
<evidence type="ECO:0000313" key="3">
    <source>
        <dbReference type="Proteomes" id="UP000184212"/>
    </source>
</evidence>
<dbReference type="Proteomes" id="UP000184212">
    <property type="component" value="Unassembled WGS sequence"/>
</dbReference>
<dbReference type="PANTHER" id="PTHR42685">
    <property type="entry name" value="GERANYLGERANYL DIPHOSPHATE REDUCTASE"/>
    <property type="match status" value="1"/>
</dbReference>
<proteinExistence type="predicted"/>
<dbReference type="GO" id="GO:0016628">
    <property type="term" value="F:oxidoreductase activity, acting on the CH-CH group of donors, NAD or NADP as acceptor"/>
    <property type="evidence" value="ECO:0007669"/>
    <property type="project" value="InterPro"/>
</dbReference>
<dbReference type="Gene3D" id="3.50.50.60">
    <property type="entry name" value="FAD/NAD(P)-binding domain"/>
    <property type="match status" value="1"/>
</dbReference>
<dbReference type="PANTHER" id="PTHR42685:SF22">
    <property type="entry name" value="CONDITIONED MEDIUM FACTOR RECEPTOR 1"/>
    <property type="match status" value="1"/>
</dbReference>
<dbReference type="InterPro" id="IPR002938">
    <property type="entry name" value="FAD-bd"/>
</dbReference>
<dbReference type="GO" id="GO:0071949">
    <property type="term" value="F:FAD binding"/>
    <property type="evidence" value="ECO:0007669"/>
    <property type="project" value="InterPro"/>
</dbReference>
<gene>
    <name evidence="2" type="ORF">SAMN04488109_6037</name>
</gene>
<protein>
    <submittedName>
        <fullName evidence="2">Geranylgeranyl reductase family</fullName>
    </submittedName>
</protein>
<dbReference type="AlphaFoldDB" id="A0A1M5WUQ5"/>
<feature type="domain" description="FAD-binding" evidence="1">
    <location>
        <begin position="11"/>
        <end position="317"/>
    </location>
</feature>
<name>A0A1M5WUQ5_9BACT</name>
<dbReference type="SUPFAM" id="SSF51905">
    <property type="entry name" value="FAD/NAD(P)-binding domain"/>
    <property type="match status" value="1"/>
</dbReference>
<organism evidence="2 3">
    <name type="scientific">Chryseolinea serpens</name>
    <dbReference type="NCBI Taxonomy" id="947013"/>
    <lineage>
        <taxon>Bacteria</taxon>
        <taxon>Pseudomonadati</taxon>
        <taxon>Bacteroidota</taxon>
        <taxon>Cytophagia</taxon>
        <taxon>Cytophagales</taxon>
        <taxon>Fulvivirgaceae</taxon>
        <taxon>Chryseolinea</taxon>
    </lineage>
</organism>
<reference evidence="2 3" key="1">
    <citation type="submission" date="2016-11" db="EMBL/GenBank/DDBJ databases">
        <authorList>
            <person name="Jaros S."/>
            <person name="Januszkiewicz K."/>
            <person name="Wedrychowicz H."/>
        </authorList>
    </citation>
    <scope>NUCLEOTIDE SEQUENCE [LARGE SCALE GENOMIC DNA]</scope>
    <source>
        <strain evidence="2 3">DSM 24574</strain>
    </source>
</reference>
<dbReference type="InterPro" id="IPR011777">
    <property type="entry name" value="Geranylgeranyl_Rdtase_fam"/>
</dbReference>